<evidence type="ECO:0000256" key="8">
    <source>
        <dbReference type="PIRSR" id="PIRSR608597-3"/>
    </source>
</evidence>
<dbReference type="AlphaFoldDB" id="A0AAF3FQE2"/>
<evidence type="ECO:0000313" key="11">
    <source>
        <dbReference type="WBParaSite" id="MBELARI_LOCUS944"/>
    </source>
</evidence>
<keyword evidence="10" id="KW-1185">Reference proteome</keyword>
<dbReference type="Pfam" id="PF05497">
    <property type="entry name" value="Destabilase"/>
    <property type="match status" value="1"/>
</dbReference>
<dbReference type="GO" id="GO:0042742">
    <property type="term" value="P:defense response to bacterium"/>
    <property type="evidence" value="ECO:0007669"/>
    <property type="project" value="UniProtKB-KW"/>
</dbReference>
<feature type="disulfide bond" evidence="8">
    <location>
        <begin position="121"/>
        <end position="149"/>
    </location>
</feature>
<proteinExistence type="predicted"/>
<keyword evidence="5" id="KW-0378">Hydrolase</keyword>
<comment type="catalytic activity">
    <reaction evidence="1">
        <text>Hydrolysis of (1-&gt;4)-beta-linkages between N-acetylmuramic acid and N-acetyl-D-glucosamine residues in a peptidoglycan and between N-acetyl-D-glucosamine residues in chitodextrins.</text>
        <dbReference type="EC" id="3.2.1.17"/>
    </reaction>
</comment>
<feature type="disulfide bond" evidence="8">
    <location>
        <begin position="139"/>
        <end position="145"/>
    </location>
</feature>
<reference evidence="11" key="1">
    <citation type="submission" date="2024-02" db="UniProtKB">
        <authorList>
            <consortium name="WormBaseParasite"/>
        </authorList>
    </citation>
    <scope>IDENTIFICATION</scope>
</reference>
<feature type="disulfide bond" evidence="8">
    <location>
        <begin position="90"/>
        <end position="96"/>
    </location>
</feature>
<accession>A0AAF3FQE2</accession>
<dbReference type="Gene3D" id="1.10.530.10">
    <property type="match status" value="1"/>
</dbReference>
<evidence type="ECO:0000256" key="9">
    <source>
        <dbReference type="SAM" id="Phobius"/>
    </source>
</evidence>
<keyword evidence="6 8" id="KW-1015">Disulfide bond</keyword>
<evidence type="ECO:0000256" key="5">
    <source>
        <dbReference type="ARBA" id="ARBA00022801"/>
    </source>
</evidence>
<feature type="disulfide bond" evidence="8">
    <location>
        <begin position="100"/>
        <end position="108"/>
    </location>
</feature>
<keyword evidence="4" id="KW-0081">Bacteriolytic enzyme</keyword>
<evidence type="ECO:0000256" key="2">
    <source>
        <dbReference type="ARBA" id="ARBA00012732"/>
    </source>
</evidence>
<dbReference type="Proteomes" id="UP000887575">
    <property type="component" value="Unassembled WGS sequence"/>
</dbReference>
<keyword evidence="9" id="KW-0472">Membrane</keyword>
<evidence type="ECO:0000256" key="6">
    <source>
        <dbReference type="ARBA" id="ARBA00023157"/>
    </source>
</evidence>
<evidence type="ECO:0000256" key="7">
    <source>
        <dbReference type="ARBA" id="ARBA00023295"/>
    </source>
</evidence>
<dbReference type="PANTHER" id="PTHR11195">
    <property type="entry name" value="DESTABILASE-RELATED"/>
    <property type="match status" value="1"/>
</dbReference>
<name>A0AAF3FQE2_9BILA</name>
<dbReference type="InterPro" id="IPR008597">
    <property type="entry name" value="Invert_lysozyme"/>
</dbReference>
<dbReference type="PROSITE" id="PS51909">
    <property type="entry name" value="LYSOZYME_I"/>
    <property type="match status" value="1"/>
</dbReference>
<keyword evidence="7" id="KW-0326">Glycosidase</keyword>
<evidence type="ECO:0000256" key="1">
    <source>
        <dbReference type="ARBA" id="ARBA00000632"/>
    </source>
</evidence>
<sequence>MLKQLGNEESGEDCATRDDLRKKLLILMAILCAASLGLMVLDVMAVLTCSSFHKKLHFECNDISAPCNVQSPIIENVTYTHVEKCLNCICERSSRCNYPCSPEVNNSCGYFRMEYNHFILCGMPGRRGEETGEYAFMRCTRNRDCAMKCVKALYDKYRHRCMGKHFCEAMTHLYQFGAEGCSPKNSNDARIYWSMVKKCYDTTLSEPYIQQ</sequence>
<dbReference type="EC" id="3.2.1.17" evidence="2"/>
<keyword evidence="9" id="KW-0812">Transmembrane</keyword>
<evidence type="ECO:0000256" key="4">
    <source>
        <dbReference type="ARBA" id="ARBA00022638"/>
    </source>
</evidence>
<keyword evidence="9" id="KW-1133">Transmembrane helix</keyword>
<keyword evidence="3" id="KW-0929">Antimicrobial</keyword>
<dbReference type="GO" id="GO:0031640">
    <property type="term" value="P:killing of cells of another organism"/>
    <property type="evidence" value="ECO:0007669"/>
    <property type="project" value="UniProtKB-KW"/>
</dbReference>
<feature type="transmembrane region" description="Helical" evidence="9">
    <location>
        <begin position="24"/>
        <end position="47"/>
    </location>
</feature>
<organism evidence="10 11">
    <name type="scientific">Mesorhabditis belari</name>
    <dbReference type="NCBI Taxonomy" id="2138241"/>
    <lineage>
        <taxon>Eukaryota</taxon>
        <taxon>Metazoa</taxon>
        <taxon>Ecdysozoa</taxon>
        <taxon>Nematoda</taxon>
        <taxon>Chromadorea</taxon>
        <taxon>Rhabditida</taxon>
        <taxon>Rhabditina</taxon>
        <taxon>Rhabditomorpha</taxon>
        <taxon>Rhabditoidea</taxon>
        <taxon>Rhabditidae</taxon>
        <taxon>Mesorhabditinae</taxon>
        <taxon>Mesorhabditis</taxon>
    </lineage>
</organism>
<dbReference type="WBParaSite" id="MBELARI_LOCUS944">
    <property type="protein sequence ID" value="MBELARI_LOCUS944"/>
    <property type="gene ID" value="MBELARI_LOCUS944"/>
</dbReference>
<evidence type="ECO:0000256" key="3">
    <source>
        <dbReference type="ARBA" id="ARBA00022529"/>
    </source>
</evidence>
<dbReference type="GO" id="GO:0003796">
    <property type="term" value="F:lysozyme activity"/>
    <property type="evidence" value="ECO:0007669"/>
    <property type="project" value="UniProtKB-EC"/>
</dbReference>
<evidence type="ECO:0000313" key="10">
    <source>
        <dbReference type="Proteomes" id="UP000887575"/>
    </source>
</evidence>
<feature type="disulfide bond" evidence="8">
    <location>
        <begin position="85"/>
        <end position="167"/>
    </location>
</feature>
<dbReference type="PANTHER" id="PTHR11195:SF13">
    <property type="entry name" value="INVERTEBRATE-TYPE LYSOZYME 2-RELATED"/>
    <property type="match status" value="1"/>
</dbReference>
<protein>
    <recommendedName>
        <fullName evidence="2">lysozyme</fullName>
        <ecNumber evidence="2">3.2.1.17</ecNumber>
    </recommendedName>
</protein>